<dbReference type="Pfam" id="PF07687">
    <property type="entry name" value="M20_dimer"/>
    <property type="match status" value="1"/>
</dbReference>
<reference evidence="8" key="1">
    <citation type="journal article" date="2019" name="Int. J. Syst. Evol. Microbiol.">
        <title>The Global Catalogue of Microorganisms (GCM) 10K type strain sequencing project: providing services to taxonomists for standard genome sequencing and annotation.</title>
        <authorList>
            <consortium name="The Broad Institute Genomics Platform"/>
            <consortium name="The Broad Institute Genome Sequencing Center for Infectious Disease"/>
            <person name="Wu L."/>
            <person name="Ma J."/>
        </authorList>
    </citation>
    <scope>NUCLEOTIDE SEQUENCE [LARGE SCALE GENOMIC DNA]</scope>
    <source>
        <strain evidence="8">TISTR 1514</strain>
    </source>
</reference>
<evidence type="ECO:0000256" key="2">
    <source>
        <dbReference type="ARBA" id="ARBA00006247"/>
    </source>
</evidence>
<dbReference type="Pfam" id="PF01546">
    <property type="entry name" value="Peptidase_M20"/>
    <property type="match status" value="1"/>
</dbReference>
<gene>
    <name evidence="7" type="ORF">ACFSW7_05635</name>
</gene>
<evidence type="ECO:0000256" key="3">
    <source>
        <dbReference type="ARBA" id="ARBA00022723"/>
    </source>
</evidence>
<dbReference type="RefSeq" id="WP_019618157.1">
    <property type="nucleotide sequence ID" value="NZ_JBHUNE010000003.1"/>
</dbReference>
<dbReference type="InterPro" id="IPR036264">
    <property type="entry name" value="Bact_exopeptidase_dim_dom"/>
</dbReference>
<evidence type="ECO:0000256" key="5">
    <source>
        <dbReference type="ARBA" id="ARBA00022833"/>
    </source>
</evidence>
<evidence type="ECO:0000313" key="8">
    <source>
        <dbReference type="Proteomes" id="UP001597492"/>
    </source>
</evidence>
<dbReference type="PROSITE" id="PS00758">
    <property type="entry name" value="ARGE_DAPE_CPG2_1"/>
    <property type="match status" value="1"/>
</dbReference>
<dbReference type="Proteomes" id="UP001597492">
    <property type="component" value="Unassembled WGS sequence"/>
</dbReference>
<dbReference type="InterPro" id="IPR050072">
    <property type="entry name" value="Peptidase_M20A"/>
</dbReference>
<organism evidence="7 8">
    <name type="scientific">Gulosibacter faecalis</name>
    <dbReference type="NCBI Taxonomy" id="272240"/>
    <lineage>
        <taxon>Bacteria</taxon>
        <taxon>Bacillati</taxon>
        <taxon>Actinomycetota</taxon>
        <taxon>Actinomycetes</taxon>
        <taxon>Micrococcales</taxon>
        <taxon>Microbacteriaceae</taxon>
        <taxon>Gulosibacter</taxon>
    </lineage>
</organism>
<dbReference type="EMBL" id="JBHUNE010000003">
    <property type="protein sequence ID" value="MFD2757855.1"/>
    <property type="molecule type" value="Genomic_DNA"/>
</dbReference>
<dbReference type="Gene3D" id="3.40.630.10">
    <property type="entry name" value="Zn peptidases"/>
    <property type="match status" value="1"/>
</dbReference>
<dbReference type="PANTHER" id="PTHR43808:SF8">
    <property type="entry name" value="PEPTIDASE M20 DIMERISATION DOMAIN-CONTAINING PROTEIN"/>
    <property type="match status" value="1"/>
</dbReference>
<dbReference type="InterPro" id="IPR002933">
    <property type="entry name" value="Peptidase_M20"/>
</dbReference>
<dbReference type="InterPro" id="IPR001261">
    <property type="entry name" value="ArgE/DapE_CS"/>
</dbReference>
<accession>A0ABW5UZT0</accession>
<dbReference type="PROSITE" id="PS00759">
    <property type="entry name" value="ARGE_DAPE_CPG2_2"/>
    <property type="match status" value="1"/>
</dbReference>
<protein>
    <submittedName>
        <fullName evidence="7">M20 family metallopeptidase</fullName>
    </submittedName>
</protein>
<evidence type="ECO:0000256" key="1">
    <source>
        <dbReference type="ARBA" id="ARBA00001947"/>
    </source>
</evidence>
<feature type="domain" description="Peptidase M20 dimerisation" evidence="6">
    <location>
        <begin position="189"/>
        <end position="290"/>
    </location>
</feature>
<proteinExistence type="inferred from homology"/>
<keyword evidence="3" id="KW-0479">Metal-binding</keyword>
<dbReference type="SUPFAM" id="SSF55031">
    <property type="entry name" value="Bacterial exopeptidase dimerisation domain"/>
    <property type="match status" value="1"/>
</dbReference>
<keyword evidence="4" id="KW-0378">Hydrolase</keyword>
<comment type="cofactor">
    <cofactor evidence="1">
        <name>Zn(2+)</name>
        <dbReference type="ChEBI" id="CHEBI:29105"/>
    </cofactor>
</comment>
<dbReference type="PANTHER" id="PTHR43808">
    <property type="entry name" value="ACETYLORNITHINE DEACETYLASE"/>
    <property type="match status" value="1"/>
</dbReference>
<dbReference type="SUPFAM" id="SSF53187">
    <property type="entry name" value="Zn-dependent exopeptidases"/>
    <property type="match status" value="1"/>
</dbReference>
<comment type="caution">
    <text evidence="7">The sequence shown here is derived from an EMBL/GenBank/DDBJ whole genome shotgun (WGS) entry which is preliminary data.</text>
</comment>
<name>A0ABW5UZT0_9MICO</name>
<dbReference type="InterPro" id="IPR011650">
    <property type="entry name" value="Peptidase_M20_dimer"/>
</dbReference>
<keyword evidence="5" id="KW-0862">Zinc</keyword>
<keyword evidence="8" id="KW-1185">Reference proteome</keyword>
<sequence length="411" mass="43098">MTATELTPDEQRVIDRLDPDAIAELTAELVRVGGENPGGTEEATATRLAFALRALGAEVSLDLVEPGRPNLIARMGDHSLGDGILFLGHSDVVPAGEGWTRDSYACLREGDALYGRGTTDMKGGLAAVVSAMAAVNAEQPHLPMTLVVTVDEELGAKGVHHYVANEPVGTYRACIVAEPTNLVTITACRGAMNLRVDIEGASAHAGKPDEGANAIVAATDVIAAIEADDARLRDRPHPVLGSGNWSVGTVEGGHGTSIVADRCTLTVDRRILPEEDPFAILDNLLTDARERIRAGARAGAERIRVTGEVEMVMPGFETDPESDLVARVVRAVKDAGGAGETGVWTAACEGGFVHRHHGIDVLVFGPGDLTTQAHQPDEHVLVSDLHLAARAYALLAVRAALAGTQGIMPKS</sequence>
<comment type="similarity">
    <text evidence="2">Belongs to the peptidase M20A family.</text>
</comment>
<dbReference type="Gene3D" id="3.30.70.360">
    <property type="match status" value="1"/>
</dbReference>
<evidence type="ECO:0000313" key="7">
    <source>
        <dbReference type="EMBL" id="MFD2757855.1"/>
    </source>
</evidence>
<evidence type="ECO:0000256" key="4">
    <source>
        <dbReference type="ARBA" id="ARBA00022801"/>
    </source>
</evidence>
<evidence type="ECO:0000259" key="6">
    <source>
        <dbReference type="Pfam" id="PF07687"/>
    </source>
</evidence>